<dbReference type="Gene3D" id="3.40.50.360">
    <property type="match status" value="1"/>
</dbReference>
<dbReference type="GO" id="GO:0050660">
    <property type="term" value="F:flavin adenine dinucleotide binding"/>
    <property type="evidence" value="ECO:0007669"/>
    <property type="project" value="TreeGrafter"/>
</dbReference>
<dbReference type="PROSITE" id="PS51384">
    <property type="entry name" value="FAD_FR"/>
    <property type="match status" value="1"/>
</dbReference>
<dbReference type="FunFam" id="3.40.50.360:FF:000036">
    <property type="entry name" value="NADPH--cytochrome P450 reductase"/>
    <property type="match status" value="1"/>
</dbReference>
<evidence type="ECO:0000256" key="18">
    <source>
        <dbReference type="PIRNR" id="PIRNR000208"/>
    </source>
</evidence>
<comment type="cofactor">
    <cofactor evidence="1">
        <name>FMN</name>
        <dbReference type="ChEBI" id="CHEBI:58210"/>
    </cofactor>
</comment>
<protein>
    <recommendedName>
        <fullName evidence="18">NADPH--cytochrome P450 reductase</fullName>
        <ecNumber evidence="18">1.6.2.4</ecNumber>
    </recommendedName>
</protein>
<keyword evidence="10" id="KW-0752">Steroid biosynthesis</keyword>
<dbReference type="AlphaFoldDB" id="A0A4U0X4S7"/>
<keyword evidence="14" id="KW-0443">Lipid metabolism</keyword>
<comment type="catalytic activity">
    <reaction evidence="18">
        <text>2 oxidized [cytochrome P450] + NADPH = 2 reduced [cytochrome P450] + NADP(+) + H(+)</text>
        <dbReference type="Rhea" id="RHEA:24040"/>
        <dbReference type="Rhea" id="RHEA-COMP:14627"/>
        <dbReference type="Rhea" id="RHEA-COMP:14628"/>
        <dbReference type="ChEBI" id="CHEBI:15378"/>
        <dbReference type="ChEBI" id="CHEBI:55376"/>
        <dbReference type="ChEBI" id="CHEBI:57783"/>
        <dbReference type="ChEBI" id="CHEBI:58349"/>
        <dbReference type="ChEBI" id="CHEBI:60344"/>
        <dbReference type="EC" id="1.6.2.4"/>
    </reaction>
</comment>
<dbReference type="Gene3D" id="1.20.990.10">
    <property type="entry name" value="NADPH-cytochrome p450 Reductase, Chain A, domain 3"/>
    <property type="match status" value="1"/>
</dbReference>
<dbReference type="Gene3D" id="2.40.30.10">
    <property type="entry name" value="Translation factors"/>
    <property type="match status" value="1"/>
</dbReference>
<dbReference type="InterPro" id="IPR023208">
    <property type="entry name" value="P450R"/>
</dbReference>
<evidence type="ECO:0000313" key="23">
    <source>
        <dbReference type="Proteomes" id="UP000308768"/>
    </source>
</evidence>
<accession>A0A4U0X4S7</accession>
<dbReference type="EC" id="1.6.2.4" evidence="18"/>
<dbReference type="InterPro" id="IPR029039">
    <property type="entry name" value="Flavoprotein-like_sf"/>
</dbReference>
<keyword evidence="6 19" id="KW-0812">Transmembrane</keyword>
<evidence type="ECO:0000256" key="4">
    <source>
        <dbReference type="ARBA" id="ARBA00022630"/>
    </source>
</evidence>
<keyword evidence="3" id="KW-0444">Lipid biosynthesis</keyword>
<dbReference type="PANTHER" id="PTHR19384:SF108">
    <property type="entry name" value="NADPH--CYTOCHROME P450 REDUCTASE"/>
    <property type="match status" value="1"/>
</dbReference>
<evidence type="ECO:0000256" key="7">
    <source>
        <dbReference type="ARBA" id="ARBA00022824"/>
    </source>
</evidence>
<dbReference type="InterPro" id="IPR001433">
    <property type="entry name" value="OxRdtase_FAD/NAD-bd"/>
</dbReference>
<dbReference type="InterPro" id="IPR008254">
    <property type="entry name" value="Flavodoxin/NO_synth"/>
</dbReference>
<keyword evidence="16" id="KW-1207">Sterol metabolism</keyword>
<keyword evidence="8" id="KW-0274">FAD</keyword>
<evidence type="ECO:0000313" key="22">
    <source>
        <dbReference type="EMBL" id="TKA70336.1"/>
    </source>
</evidence>
<evidence type="ECO:0000256" key="6">
    <source>
        <dbReference type="ARBA" id="ARBA00022692"/>
    </source>
</evidence>
<dbReference type="GO" id="GO:0005829">
    <property type="term" value="C:cytosol"/>
    <property type="evidence" value="ECO:0007669"/>
    <property type="project" value="TreeGrafter"/>
</dbReference>
<keyword evidence="5" id="KW-0288">FMN</keyword>
<keyword evidence="12 18" id="KW-0560">Oxidoreductase</keyword>
<evidence type="ECO:0000256" key="12">
    <source>
        <dbReference type="ARBA" id="ARBA00023002"/>
    </source>
</evidence>
<evidence type="ECO:0000256" key="2">
    <source>
        <dbReference type="ARBA" id="ARBA00001974"/>
    </source>
</evidence>
<evidence type="ECO:0000256" key="15">
    <source>
        <dbReference type="ARBA" id="ARBA00023136"/>
    </source>
</evidence>
<dbReference type="InterPro" id="IPR001094">
    <property type="entry name" value="Flavdoxin-like"/>
</dbReference>
<evidence type="ECO:0000256" key="3">
    <source>
        <dbReference type="ARBA" id="ARBA00022516"/>
    </source>
</evidence>
<evidence type="ECO:0000256" key="13">
    <source>
        <dbReference type="ARBA" id="ARBA00023011"/>
    </source>
</evidence>
<comment type="caution">
    <text evidence="22">The sequence shown here is derived from an EMBL/GenBank/DDBJ whole genome shotgun (WGS) entry which is preliminary data.</text>
</comment>
<proteinExistence type="inferred from homology"/>
<dbReference type="InterPro" id="IPR017938">
    <property type="entry name" value="Riboflavin_synthase-like_b-brl"/>
</dbReference>
<dbReference type="InterPro" id="IPR017927">
    <property type="entry name" value="FAD-bd_FR_type"/>
</dbReference>
<evidence type="ECO:0000256" key="16">
    <source>
        <dbReference type="ARBA" id="ARBA00023166"/>
    </source>
</evidence>
<evidence type="ECO:0000256" key="8">
    <source>
        <dbReference type="ARBA" id="ARBA00022827"/>
    </source>
</evidence>
<evidence type="ECO:0000256" key="14">
    <source>
        <dbReference type="ARBA" id="ARBA00023098"/>
    </source>
</evidence>
<dbReference type="OrthoDB" id="1856718at2759"/>
<dbReference type="Gene3D" id="3.40.50.80">
    <property type="entry name" value="Nucleotide-binding domain of ferredoxin-NADP reductase (FNR) module"/>
    <property type="match status" value="1"/>
</dbReference>
<evidence type="ECO:0000256" key="19">
    <source>
        <dbReference type="SAM" id="Phobius"/>
    </source>
</evidence>
<evidence type="ECO:0000256" key="11">
    <source>
        <dbReference type="ARBA" id="ARBA00022989"/>
    </source>
</evidence>
<reference evidence="22 23" key="1">
    <citation type="submission" date="2017-03" db="EMBL/GenBank/DDBJ databases">
        <title>Genomes of endolithic fungi from Antarctica.</title>
        <authorList>
            <person name="Coleine C."/>
            <person name="Masonjones S."/>
            <person name="Stajich J.E."/>
        </authorList>
    </citation>
    <scope>NUCLEOTIDE SEQUENCE [LARGE SCALE GENOMIC DNA]</scope>
    <source>
        <strain evidence="22 23">CCFEE 5187</strain>
    </source>
</reference>
<evidence type="ECO:0000256" key="10">
    <source>
        <dbReference type="ARBA" id="ARBA00022955"/>
    </source>
</evidence>
<keyword evidence="4" id="KW-0285">Flavoprotein</keyword>
<comment type="similarity">
    <text evidence="18">In the C-terminal section; belongs to the flavoprotein pyridine nucleotide cytochrome reductase family.</text>
</comment>
<evidence type="ECO:0000256" key="17">
    <source>
        <dbReference type="ARBA" id="ARBA00023221"/>
    </source>
</evidence>
<dbReference type="InterPro" id="IPR003097">
    <property type="entry name" value="CysJ-like_FAD-binding"/>
</dbReference>
<feature type="domain" description="FAD-binding FR-type" evidence="21">
    <location>
        <begin position="277"/>
        <end position="537"/>
    </location>
</feature>
<dbReference type="EMBL" id="NAJN01000654">
    <property type="protein sequence ID" value="TKA70336.1"/>
    <property type="molecule type" value="Genomic_DNA"/>
</dbReference>
<dbReference type="Pfam" id="PF00175">
    <property type="entry name" value="NAD_binding_1"/>
    <property type="match status" value="1"/>
</dbReference>
<dbReference type="PROSITE" id="PS50902">
    <property type="entry name" value="FLAVODOXIN_LIKE"/>
    <property type="match status" value="1"/>
</dbReference>
<dbReference type="PRINTS" id="PR00369">
    <property type="entry name" value="FLAVODOXIN"/>
</dbReference>
<dbReference type="InterPro" id="IPR023173">
    <property type="entry name" value="NADPH_Cyt_P450_Rdtase_alpha"/>
</dbReference>
<evidence type="ECO:0000256" key="9">
    <source>
        <dbReference type="ARBA" id="ARBA00022857"/>
    </source>
</evidence>
<dbReference type="SUPFAM" id="SSF63380">
    <property type="entry name" value="Riboflavin synthase domain-like"/>
    <property type="match status" value="1"/>
</dbReference>
<dbReference type="PRINTS" id="PR00371">
    <property type="entry name" value="FPNCR"/>
</dbReference>
<dbReference type="PIRSF" id="PIRSF000208">
    <property type="entry name" value="P450R"/>
    <property type="match status" value="1"/>
</dbReference>
<dbReference type="GO" id="GO:0003958">
    <property type="term" value="F:NADPH-hemoprotein reductase activity"/>
    <property type="evidence" value="ECO:0007669"/>
    <property type="project" value="UniProtKB-EC"/>
</dbReference>
<dbReference type="Pfam" id="PF00667">
    <property type="entry name" value="FAD_binding_1"/>
    <property type="match status" value="1"/>
</dbReference>
<dbReference type="STRING" id="331657.A0A4U0X4S7"/>
<keyword evidence="9 18" id="KW-0521">NADP</keyword>
<keyword evidence="15 18" id="KW-0472">Membrane</keyword>
<evidence type="ECO:0000259" key="21">
    <source>
        <dbReference type="PROSITE" id="PS51384"/>
    </source>
</evidence>
<name>A0A4U0X4S7_9PEZI</name>
<evidence type="ECO:0000256" key="5">
    <source>
        <dbReference type="ARBA" id="ARBA00022643"/>
    </source>
</evidence>
<dbReference type="InterPro" id="IPR001709">
    <property type="entry name" value="Flavoprot_Pyr_Nucl_cyt_Rdtase"/>
</dbReference>
<dbReference type="GO" id="GO:0005789">
    <property type="term" value="C:endoplasmic reticulum membrane"/>
    <property type="evidence" value="ECO:0007669"/>
    <property type="project" value="UniProtKB-SubCell"/>
</dbReference>
<evidence type="ECO:0000256" key="1">
    <source>
        <dbReference type="ARBA" id="ARBA00001917"/>
    </source>
</evidence>
<keyword evidence="13" id="KW-0756">Sterol biosynthesis</keyword>
<keyword evidence="11 19" id="KW-1133">Transmembrane helix</keyword>
<gene>
    <name evidence="22" type="ORF">B0A49_04028</name>
</gene>
<comment type="subcellular location">
    <subcellularLocation>
        <location evidence="18">Endoplasmic reticulum membrane</location>
    </subcellularLocation>
</comment>
<dbReference type="Pfam" id="PF00258">
    <property type="entry name" value="Flavodoxin_1"/>
    <property type="match status" value="1"/>
</dbReference>
<keyword evidence="7 18" id="KW-0256">Endoplasmic reticulum</keyword>
<dbReference type="Proteomes" id="UP000308768">
    <property type="component" value="Unassembled WGS sequence"/>
</dbReference>
<comment type="function">
    <text evidence="18">This enzyme is required for electron transfer from NADP to cytochrome P450.</text>
</comment>
<organism evidence="22 23">
    <name type="scientific">Cryomyces minteri</name>
    <dbReference type="NCBI Taxonomy" id="331657"/>
    <lineage>
        <taxon>Eukaryota</taxon>
        <taxon>Fungi</taxon>
        <taxon>Dikarya</taxon>
        <taxon>Ascomycota</taxon>
        <taxon>Pezizomycotina</taxon>
        <taxon>Dothideomycetes</taxon>
        <taxon>Dothideomycetes incertae sedis</taxon>
        <taxon>Cryomyces</taxon>
    </lineage>
</organism>
<dbReference type="GO" id="GO:0016126">
    <property type="term" value="P:sterol biosynthetic process"/>
    <property type="evidence" value="ECO:0007669"/>
    <property type="project" value="UniProtKB-KW"/>
</dbReference>
<dbReference type="SUPFAM" id="SSF52218">
    <property type="entry name" value="Flavoproteins"/>
    <property type="match status" value="1"/>
</dbReference>
<feature type="transmembrane region" description="Helical" evidence="19">
    <location>
        <begin position="553"/>
        <end position="574"/>
    </location>
</feature>
<dbReference type="PANTHER" id="PTHR19384">
    <property type="entry name" value="NITRIC OXIDE SYNTHASE-RELATED"/>
    <property type="match status" value="1"/>
</dbReference>
<dbReference type="SUPFAM" id="SSF52343">
    <property type="entry name" value="Ferredoxin reductase-like, C-terminal NADP-linked domain"/>
    <property type="match status" value="1"/>
</dbReference>
<dbReference type="InterPro" id="IPR039261">
    <property type="entry name" value="FNR_nucleotide-bd"/>
</dbReference>
<keyword evidence="17" id="KW-0753">Steroid metabolism</keyword>
<feature type="domain" description="Flavodoxin-like" evidence="20">
    <location>
        <begin position="80"/>
        <end position="225"/>
    </location>
</feature>
<evidence type="ECO:0000259" key="20">
    <source>
        <dbReference type="PROSITE" id="PS50902"/>
    </source>
</evidence>
<keyword evidence="23" id="KW-1185">Reference proteome</keyword>
<dbReference type="GO" id="GO:0010181">
    <property type="term" value="F:FMN binding"/>
    <property type="evidence" value="ECO:0007669"/>
    <property type="project" value="InterPro"/>
</dbReference>
<comment type="cofactor">
    <cofactor evidence="2">
        <name>FAD</name>
        <dbReference type="ChEBI" id="CHEBI:57692"/>
    </cofactor>
</comment>
<sequence>MSLADISRLATPSSYADLAALGLVALGSAGYLLRGKTWDKPDPYRHVFFERPQEKDAAGRAATKETRNIAQKLEESGKQLVVFWGSQSGTAEGLANRLARECHLRFGLDTMAADLSDYDSDTIALIPETKLAIFILSTFGEGDPSDNTAMFWEWIHKSSDISLSNLRYMAFGLGNRNYKYYNKVVDVVVEALDRFGAKSLMPVGKADDAEGATEEDFMAWKDALFSVFKRDLHFQEREIAHEPTLSVVEDESLEPIDLHHGEPVQKLASAKATAASSPIKALSIKAARELFTSPSRNCLHVELDLSEHPELHYKTGDHLAVWPTNPDVEVARLLRVLGLTARADVPVSIKSLDAAVKVKIPTPTTANALFRYYLEICAPISRDTILSLAQFAPSPATKAYLTHLGSDRDAYADFLSRTHLNFGRLLEVAGAQDAASTESPVWTALPLSFVLETLAPTQPRYYSISSSSVVAPRTPSITAVVSTSALRNNAGEAVHGLTTNYLLAHKQTLTAAPDAPVPHPHNLTYDLAGPAAALSSGKVFAHIRRSRFKLPVLSSQAIVLVAAGTGLAPFRAFLSERARLKTMGKPIGPTLLFFGCRHPDEDYLYRDELAALQAVLADELHIVTAFSRLGEAAPKVYVQDRVAQQAERVAQLLGEHNANLYVCGSAAMARDVGVAVGKAMQTRMGWGEAELKGWSEGRKRGGKWQEDVWG</sequence>